<dbReference type="EMBL" id="JALJOV010001443">
    <property type="protein sequence ID" value="KAK9847796.1"/>
    <property type="molecule type" value="Genomic_DNA"/>
</dbReference>
<evidence type="ECO:0000313" key="2">
    <source>
        <dbReference type="Proteomes" id="UP001485043"/>
    </source>
</evidence>
<reference evidence="1 2" key="1">
    <citation type="journal article" date="2024" name="Nat. Commun.">
        <title>Phylogenomics reveals the evolutionary origins of lichenization in chlorophyte algae.</title>
        <authorList>
            <person name="Puginier C."/>
            <person name="Libourel C."/>
            <person name="Otte J."/>
            <person name="Skaloud P."/>
            <person name="Haon M."/>
            <person name="Grisel S."/>
            <person name="Petersen M."/>
            <person name="Berrin J.G."/>
            <person name="Delaux P.M."/>
            <person name="Dal Grande F."/>
            <person name="Keller J."/>
        </authorList>
    </citation>
    <scope>NUCLEOTIDE SEQUENCE [LARGE SCALE GENOMIC DNA]</scope>
    <source>
        <strain evidence="1 2">SAG 2523</strain>
    </source>
</reference>
<sequence length="85" mass="9703">MREPLVWAANNDVREHAQAFRISNKLCNGQFIKLYLRGVLVVSCRKSLDYRYPLQAELAESETASPRKRLLSHRALSVSIFVSSP</sequence>
<dbReference type="Proteomes" id="UP001485043">
    <property type="component" value="Unassembled WGS sequence"/>
</dbReference>
<gene>
    <name evidence="1" type="ORF">WJX84_012357</name>
</gene>
<keyword evidence="2" id="KW-1185">Reference proteome</keyword>
<protein>
    <submittedName>
        <fullName evidence="1">Uncharacterized protein</fullName>
    </submittedName>
</protein>
<name>A0AAW1SLK8_9CHLO</name>
<comment type="caution">
    <text evidence="1">The sequence shown here is derived from an EMBL/GenBank/DDBJ whole genome shotgun (WGS) entry which is preliminary data.</text>
</comment>
<organism evidence="1 2">
    <name type="scientific">Apatococcus fuscideae</name>
    <dbReference type="NCBI Taxonomy" id="2026836"/>
    <lineage>
        <taxon>Eukaryota</taxon>
        <taxon>Viridiplantae</taxon>
        <taxon>Chlorophyta</taxon>
        <taxon>core chlorophytes</taxon>
        <taxon>Trebouxiophyceae</taxon>
        <taxon>Chlorellales</taxon>
        <taxon>Chlorellaceae</taxon>
        <taxon>Apatococcus</taxon>
    </lineage>
</organism>
<dbReference type="AlphaFoldDB" id="A0AAW1SLK8"/>
<evidence type="ECO:0000313" key="1">
    <source>
        <dbReference type="EMBL" id="KAK9847796.1"/>
    </source>
</evidence>
<proteinExistence type="predicted"/>
<accession>A0AAW1SLK8</accession>